<dbReference type="NCBIfam" id="NF007806">
    <property type="entry name" value="PRK10513.1"/>
    <property type="match status" value="1"/>
</dbReference>
<evidence type="ECO:0000313" key="1">
    <source>
        <dbReference type="EMBL" id="PTQ82427.1"/>
    </source>
</evidence>
<comment type="caution">
    <text evidence="1">The sequence shown here is derived from an EMBL/GenBank/DDBJ whole genome shotgun (WGS) entry which is preliminary data.</text>
</comment>
<dbReference type="NCBIfam" id="TIGR01484">
    <property type="entry name" value="HAD-SF-IIB"/>
    <property type="match status" value="1"/>
</dbReference>
<evidence type="ECO:0000313" key="2">
    <source>
        <dbReference type="Proteomes" id="UP000244161"/>
    </source>
</evidence>
<dbReference type="CDD" id="cd07516">
    <property type="entry name" value="HAD_Pase"/>
    <property type="match status" value="1"/>
</dbReference>
<dbReference type="RefSeq" id="WP_108033331.1">
    <property type="nucleotide sequence ID" value="NZ_QAOM01000017.1"/>
</dbReference>
<dbReference type="NCBIfam" id="TIGR00099">
    <property type="entry name" value="Cof-subfamily"/>
    <property type="match status" value="1"/>
</dbReference>
<dbReference type="SUPFAM" id="SSF56784">
    <property type="entry name" value="HAD-like"/>
    <property type="match status" value="1"/>
</dbReference>
<name>A0A2T5IF16_9LACT</name>
<dbReference type="SFLD" id="SFLDG01140">
    <property type="entry name" value="C2.B:_Phosphomannomutase_and_P"/>
    <property type="match status" value="1"/>
</dbReference>
<dbReference type="AlphaFoldDB" id="A0A2T5IF16"/>
<dbReference type="PANTHER" id="PTHR10000:SF8">
    <property type="entry name" value="HAD SUPERFAMILY HYDROLASE-LIKE, TYPE 3"/>
    <property type="match status" value="1"/>
</dbReference>
<dbReference type="SFLD" id="SFLDG01144">
    <property type="entry name" value="C2.B.4:_PGP_Like"/>
    <property type="match status" value="1"/>
</dbReference>
<dbReference type="PANTHER" id="PTHR10000">
    <property type="entry name" value="PHOSPHOSERINE PHOSPHATASE"/>
    <property type="match status" value="1"/>
</dbReference>
<dbReference type="InterPro" id="IPR036412">
    <property type="entry name" value="HAD-like_sf"/>
</dbReference>
<dbReference type="OrthoDB" id="9790031at2"/>
<dbReference type="InterPro" id="IPR006379">
    <property type="entry name" value="HAD-SF_hydro_IIB"/>
</dbReference>
<dbReference type="GO" id="GO:0000287">
    <property type="term" value="F:magnesium ion binding"/>
    <property type="evidence" value="ECO:0007669"/>
    <property type="project" value="TreeGrafter"/>
</dbReference>
<dbReference type="Proteomes" id="UP000244161">
    <property type="component" value="Unassembled WGS sequence"/>
</dbReference>
<dbReference type="Pfam" id="PF08282">
    <property type="entry name" value="Hydrolase_3"/>
    <property type="match status" value="1"/>
</dbReference>
<dbReference type="InterPro" id="IPR000150">
    <property type="entry name" value="Cof"/>
</dbReference>
<gene>
    <name evidence="1" type="ORF">C8U37_11727</name>
</gene>
<dbReference type="EMBL" id="QAOM01000017">
    <property type="protein sequence ID" value="PTQ82427.1"/>
    <property type="molecule type" value="Genomic_DNA"/>
</dbReference>
<reference evidence="1 2" key="1">
    <citation type="submission" date="2018-04" db="EMBL/GenBank/DDBJ databases">
        <title>Genomic Encyclopedia of Archaeal and Bacterial Type Strains, Phase II (KMG-II): from individual species to whole genera.</title>
        <authorList>
            <person name="Goeker M."/>
        </authorList>
    </citation>
    <scope>NUCLEOTIDE SEQUENCE [LARGE SCALE GENOMIC DNA]</scope>
    <source>
        <strain evidence="1 2">DSM 18806</strain>
    </source>
</reference>
<protein>
    <recommendedName>
        <fullName evidence="3">Sugar-phosphatase</fullName>
    </recommendedName>
</protein>
<organism evidence="1 2">
    <name type="scientific">Trichococcus patagoniensis</name>
    <dbReference type="NCBI Taxonomy" id="382641"/>
    <lineage>
        <taxon>Bacteria</taxon>
        <taxon>Bacillati</taxon>
        <taxon>Bacillota</taxon>
        <taxon>Bacilli</taxon>
        <taxon>Lactobacillales</taxon>
        <taxon>Carnobacteriaceae</taxon>
        <taxon>Trichococcus</taxon>
    </lineage>
</organism>
<dbReference type="Gene3D" id="3.40.50.1000">
    <property type="entry name" value="HAD superfamily/HAD-like"/>
    <property type="match status" value="1"/>
</dbReference>
<dbReference type="Gene3D" id="3.30.1240.10">
    <property type="match status" value="1"/>
</dbReference>
<accession>A0A2T5IF16</accession>
<dbReference type="SFLD" id="SFLDS00003">
    <property type="entry name" value="Haloacid_Dehalogenase"/>
    <property type="match status" value="1"/>
</dbReference>
<dbReference type="InterPro" id="IPR023214">
    <property type="entry name" value="HAD_sf"/>
</dbReference>
<keyword evidence="2" id="KW-1185">Reference proteome</keyword>
<evidence type="ECO:0008006" key="3">
    <source>
        <dbReference type="Google" id="ProtNLM"/>
    </source>
</evidence>
<dbReference type="PROSITE" id="PS01229">
    <property type="entry name" value="COF_2"/>
    <property type="match status" value="1"/>
</dbReference>
<proteinExistence type="predicted"/>
<dbReference type="GO" id="GO:0005829">
    <property type="term" value="C:cytosol"/>
    <property type="evidence" value="ECO:0007669"/>
    <property type="project" value="TreeGrafter"/>
</dbReference>
<dbReference type="GO" id="GO:0016791">
    <property type="term" value="F:phosphatase activity"/>
    <property type="evidence" value="ECO:0007669"/>
    <property type="project" value="TreeGrafter"/>
</dbReference>
<sequence length="270" mass="29993">MSIKLIAIDIDGTLVDPEFKITPEVKAAITEAREQGVKIVLCTGRPFPGVKRYIKELELDQDEDYVITYNGSLVLSTATNEVLVSHTLDYSDFVRINELADKFNVHTHGIDNEAIYTANKDISIFTTRESFITTMPIRYRSLAELPEDKLFTKIMFIDQPELLDILIPAIPAQFHEDYVIVRSEPHFLEVLNKDAGKASALVELAALLNIDAENIMAIGDNENDLSMIEYAGVGVAMGNAVDKVKEAADFITKSNAESGVAHAIRTYLNK</sequence>